<dbReference type="RefSeq" id="WP_149104319.1">
    <property type="nucleotide sequence ID" value="NZ_VTFT01000002.1"/>
</dbReference>
<accession>A0A5D4XI47</accession>
<dbReference type="AlphaFoldDB" id="A0A5D4XI47"/>
<evidence type="ECO:0000313" key="1">
    <source>
        <dbReference type="EMBL" id="TYT23623.1"/>
    </source>
</evidence>
<dbReference type="EMBL" id="VTFT01000002">
    <property type="protein sequence ID" value="TYT23623.1"/>
    <property type="molecule type" value="Genomic_DNA"/>
</dbReference>
<proteinExistence type="predicted"/>
<organism evidence="1 2">
    <name type="scientific">Luteimonas viscosa</name>
    <dbReference type="NCBI Taxonomy" id="1132694"/>
    <lineage>
        <taxon>Bacteria</taxon>
        <taxon>Pseudomonadati</taxon>
        <taxon>Pseudomonadota</taxon>
        <taxon>Gammaproteobacteria</taxon>
        <taxon>Lysobacterales</taxon>
        <taxon>Lysobacteraceae</taxon>
        <taxon>Luteimonas</taxon>
    </lineage>
</organism>
<evidence type="ECO:0000313" key="2">
    <source>
        <dbReference type="Proteomes" id="UP000324973"/>
    </source>
</evidence>
<keyword evidence="2" id="KW-1185">Reference proteome</keyword>
<dbReference type="Proteomes" id="UP000324973">
    <property type="component" value="Unassembled WGS sequence"/>
</dbReference>
<comment type="caution">
    <text evidence="1">The sequence shown here is derived from an EMBL/GenBank/DDBJ whole genome shotgun (WGS) entry which is preliminary data.</text>
</comment>
<sequence length="147" mass="15594">MNHDPSGSDLPAALRLRLRGLRTDAPPALATAAVLAMAIGLGWQLRPDTPEFVPAPADAVPDALPEALPAPLVVEADAMAREYEGALLELSAARPPTAEPAALLHLDASAEAVRDALAQDPDALFLLQRLQRIYAQRLSLTQRLARA</sequence>
<gene>
    <name evidence="1" type="ORF">FZO89_15380</name>
</gene>
<protein>
    <submittedName>
        <fullName evidence="1">Uncharacterized protein</fullName>
    </submittedName>
</protein>
<dbReference type="OrthoDB" id="5975399at2"/>
<reference evidence="1 2" key="1">
    <citation type="submission" date="2019-08" db="EMBL/GenBank/DDBJ databases">
        <title>Luteimonas viscosus sp. nov., isolated from soil of a sunflower field.</title>
        <authorList>
            <person name="Jianli Z."/>
            <person name="Ying Z."/>
        </authorList>
    </citation>
    <scope>NUCLEOTIDE SEQUENCE [LARGE SCALE GENOMIC DNA]</scope>
    <source>
        <strain evidence="1 2">XBU10</strain>
    </source>
</reference>
<name>A0A5D4XI47_9GAMM</name>